<comment type="caution">
    <text evidence="3">The sequence shown here is derived from an EMBL/GenBank/DDBJ whole genome shotgun (WGS) entry which is preliminary data.</text>
</comment>
<dbReference type="AlphaFoldDB" id="A0A553PJI4"/>
<organism evidence="3 4">
    <name type="scientific">Tigriopus californicus</name>
    <name type="common">Marine copepod</name>
    <dbReference type="NCBI Taxonomy" id="6832"/>
    <lineage>
        <taxon>Eukaryota</taxon>
        <taxon>Metazoa</taxon>
        <taxon>Ecdysozoa</taxon>
        <taxon>Arthropoda</taxon>
        <taxon>Crustacea</taxon>
        <taxon>Multicrustacea</taxon>
        <taxon>Hexanauplia</taxon>
        <taxon>Copepoda</taxon>
        <taxon>Harpacticoida</taxon>
        <taxon>Harpacticidae</taxon>
        <taxon>Tigriopus</taxon>
    </lineage>
</organism>
<dbReference type="Proteomes" id="UP000318571">
    <property type="component" value="Chromosome 11"/>
</dbReference>
<evidence type="ECO:0000256" key="1">
    <source>
        <dbReference type="SAM" id="MobiDB-lite"/>
    </source>
</evidence>
<name>A0A553PJI4_TIGCA</name>
<feature type="region of interest" description="Disordered" evidence="1">
    <location>
        <begin position="308"/>
        <end position="350"/>
    </location>
</feature>
<keyword evidence="2" id="KW-1133">Transmembrane helix</keyword>
<reference evidence="3 4" key="1">
    <citation type="journal article" date="2018" name="Nat. Ecol. Evol.">
        <title>Genomic signatures of mitonuclear coevolution across populations of Tigriopus californicus.</title>
        <authorList>
            <person name="Barreto F.S."/>
            <person name="Watson E.T."/>
            <person name="Lima T.G."/>
            <person name="Willett C.S."/>
            <person name="Edmands S."/>
            <person name="Li W."/>
            <person name="Burton R.S."/>
        </authorList>
    </citation>
    <scope>NUCLEOTIDE SEQUENCE [LARGE SCALE GENOMIC DNA]</scope>
    <source>
        <strain evidence="3 4">San Diego</strain>
    </source>
</reference>
<feature type="transmembrane region" description="Helical" evidence="2">
    <location>
        <begin position="226"/>
        <end position="249"/>
    </location>
</feature>
<evidence type="ECO:0000313" key="3">
    <source>
        <dbReference type="EMBL" id="TRY77819.1"/>
    </source>
</evidence>
<proteinExistence type="predicted"/>
<evidence type="ECO:0000256" key="2">
    <source>
        <dbReference type="SAM" id="Phobius"/>
    </source>
</evidence>
<feature type="transmembrane region" description="Helical" evidence="2">
    <location>
        <begin position="178"/>
        <end position="200"/>
    </location>
</feature>
<accession>A0A553PJI4</accession>
<dbReference type="EMBL" id="VCGU01000003">
    <property type="protein sequence ID" value="TRY77819.1"/>
    <property type="molecule type" value="Genomic_DNA"/>
</dbReference>
<sequence length="350" mass="39122">MSSPLLKRVQWERNRRQIQRLRRSTFLLTLVQILLAFYHLALALGSQSSPSESKRNINSKHNNSASFHHLTSNASGLIPSITNDFPPSAGSNSSRVTTSANTFFSIGHRYNATGTKSIKNEPRCQDRSKENMVWMSLKSVPISVSIGGWFFVCQLLPLILALFSLFNLSQRCHLLIPVLFLQPINLMVFILVSVLSYQVAFQDSQREEEEEEEERGGGGEGGAGRMWLTVGALIIFITTLNLLSWWSYLKLYLNVSSLWPNISAPQPLIHISGLQCHAIRHSPSSGNRSSSTGEDGSNVILMPHQPSPPPTKYQLHRQRTNATTAAPPIKDNHKDMKRTTMSHSDIHLAN</sequence>
<protein>
    <submittedName>
        <fullName evidence="3">Uncharacterized protein</fullName>
    </submittedName>
</protein>
<gene>
    <name evidence="3" type="ORF">TCAL_15384</name>
</gene>
<feature type="transmembrane region" description="Helical" evidence="2">
    <location>
        <begin position="146"/>
        <end position="166"/>
    </location>
</feature>
<keyword evidence="2" id="KW-0812">Transmembrane</keyword>
<keyword evidence="4" id="KW-1185">Reference proteome</keyword>
<evidence type="ECO:0000313" key="4">
    <source>
        <dbReference type="Proteomes" id="UP000318571"/>
    </source>
</evidence>
<keyword evidence="2" id="KW-0472">Membrane</keyword>